<sequence length="305" mass="35880">MKKSELFLGVRKTNGQIGYISEGLNIPEFFDLLRPVNNEINVLVDYSPVIEKLHGIHNKHNDEAILNSYNSLYNFWLDAKTYSKESLKISKSEELSKSSNSLINELQLRLQKKQRDFYSDRDAQLSLLNDIKSDGDIYIDTLLCFMHSKASLEIESFKKDMVISSYADFLHKLVQDLFNRVTGVGHYNESFFKYLAFEKRDELESYLELKENQESTDEFLLRSLNSERPEEHWDQYHGNMKQVIIQYEDFDYNQLNMAQILRDLLHKINSIRKMIELLKAGNVEWDESDDAVMALQKFLNEEDED</sequence>
<dbReference type="RefSeq" id="WP_376866879.1">
    <property type="nucleotide sequence ID" value="NZ_JBHRYB010000013.1"/>
</dbReference>
<protein>
    <submittedName>
        <fullName evidence="1">Uncharacterized protein</fullName>
    </submittedName>
</protein>
<evidence type="ECO:0000313" key="1">
    <source>
        <dbReference type="EMBL" id="MFC3680780.1"/>
    </source>
</evidence>
<name>A0ABV7VTA1_9GAMM</name>
<evidence type="ECO:0000313" key="2">
    <source>
        <dbReference type="Proteomes" id="UP001595722"/>
    </source>
</evidence>
<reference evidence="2" key="1">
    <citation type="journal article" date="2019" name="Int. J. Syst. Evol. Microbiol.">
        <title>The Global Catalogue of Microorganisms (GCM) 10K type strain sequencing project: providing services to taxonomists for standard genome sequencing and annotation.</title>
        <authorList>
            <consortium name="The Broad Institute Genomics Platform"/>
            <consortium name="The Broad Institute Genome Sequencing Center for Infectious Disease"/>
            <person name="Wu L."/>
            <person name="Ma J."/>
        </authorList>
    </citation>
    <scope>NUCLEOTIDE SEQUENCE [LARGE SCALE GENOMIC DNA]</scope>
    <source>
        <strain evidence="2">KCTC 42424</strain>
    </source>
</reference>
<comment type="caution">
    <text evidence="1">The sequence shown here is derived from an EMBL/GenBank/DDBJ whole genome shotgun (WGS) entry which is preliminary data.</text>
</comment>
<organism evidence="1 2">
    <name type="scientific">Bacterioplanoides pacificum</name>
    <dbReference type="NCBI Taxonomy" id="1171596"/>
    <lineage>
        <taxon>Bacteria</taxon>
        <taxon>Pseudomonadati</taxon>
        <taxon>Pseudomonadota</taxon>
        <taxon>Gammaproteobacteria</taxon>
        <taxon>Oceanospirillales</taxon>
        <taxon>Oceanospirillaceae</taxon>
        <taxon>Bacterioplanoides</taxon>
    </lineage>
</organism>
<dbReference type="Proteomes" id="UP001595722">
    <property type="component" value="Unassembled WGS sequence"/>
</dbReference>
<accession>A0ABV7VTA1</accession>
<keyword evidence="2" id="KW-1185">Reference proteome</keyword>
<gene>
    <name evidence="1" type="ORF">ACFOMG_11790</name>
</gene>
<dbReference type="EMBL" id="JBHRYB010000013">
    <property type="protein sequence ID" value="MFC3680780.1"/>
    <property type="molecule type" value="Genomic_DNA"/>
</dbReference>
<proteinExistence type="predicted"/>